<evidence type="ECO:0000313" key="2">
    <source>
        <dbReference type="Proteomes" id="UP000485058"/>
    </source>
</evidence>
<dbReference type="EMBL" id="BLLF01000696">
    <property type="protein sequence ID" value="GFH14179.1"/>
    <property type="molecule type" value="Genomic_DNA"/>
</dbReference>
<evidence type="ECO:0000313" key="1">
    <source>
        <dbReference type="EMBL" id="GFH14179.1"/>
    </source>
</evidence>
<protein>
    <submittedName>
        <fullName evidence="1">Uncharacterized protein</fullName>
    </submittedName>
</protein>
<proteinExistence type="predicted"/>
<sequence length="130" mass="13546">MEVMLALDRHFTAQQAHAAALSQRLGCLEVGCGLAEARSKAAEALAAGLESSLQSALSELRLEKVPSLEASVRVLQDQVAALALGLGPLDKLLTPQRLELHLLNSSALQKVLAKAVAGYHPSACPCIGLA</sequence>
<accession>A0A699Z538</accession>
<name>A0A699Z538_HAELA</name>
<reference evidence="1 2" key="1">
    <citation type="submission" date="2020-02" db="EMBL/GenBank/DDBJ databases">
        <title>Draft genome sequence of Haematococcus lacustris strain NIES-144.</title>
        <authorList>
            <person name="Morimoto D."/>
            <person name="Nakagawa S."/>
            <person name="Yoshida T."/>
            <person name="Sawayama S."/>
        </authorList>
    </citation>
    <scope>NUCLEOTIDE SEQUENCE [LARGE SCALE GENOMIC DNA]</scope>
    <source>
        <strain evidence="1 2">NIES-144</strain>
    </source>
</reference>
<dbReference type="AlphaFoldDB" id="A0A699Z538"/>
<gene>
    <name evidence="1" type="ORF">HaLaN_10185</name>
</gene>
<organism evidence="1 2">
    <name type="scientific">Haematococcus lacustris</name>
    <name type="common">Green alga</name>
    <name type="synonym">Haematococcus pluvialis</name>
    <dbReference type="NCBI Taxonomy" id="44745"/>
    <lineage>
        <taxon>Eukaryota</taxon>
        <taxon>Viridiplantae</taxon>
        <taxon>Chlorophyta</taxon>
        <taxon>core chlorophytes</taxon>
        <taxon>Chlorophyceae</taxon>
        <taxon>CS clade</taxon>
        <taxon>Chlamydomonadales</taxon>
        <taxon>Haematococcaceae</taxon>
        <taxon>Haematococcus</taxon>
    </lineage>
</organism>
<keyword evidence="2" id="KW-1185">Reference proteome</keyword>
<dbReference type="Proteomes" id="UP000485058">
    <property type="component" value="Unassembled WGS sequence"/>
</dbReference>
<comment type="caution">
    <text evidence="1">The sequence shown here is derived from an EMBL/GenBank/DDBJ whole genome shotgun (WGS) entry which is preliminary data.</text>
</comment>